<dbReference type="NCBIfam" id="NF033788">
    <property type="entry name" value="HTH_metalloreg"/>
    <property type="match status" value="1"/>
</dbReference>
<dbReference type="EMBL" id="PGCK01000002">
    <property type="protein sequence ID" value="MCD1293945.1"/>
    <property type="molecule type" value="Genomic_DNA"/>
</dbReference>
<name>A0AAP2RC99_9EURY</name>
<accession>A0AAP2RC99</accession>
<evidence type="ECO:0000256" key="3">
    <source>
        <dbReference type="ARBA" id="ARBA00023163"/>
    </source>
</evidence>
<evidence type="ECO:0000259" key="4">
    <source>
        <dbReference type="PROSITE" id="PS50987"/>
    </source>
</evidence>
<dbReference type="GO" id="GO:0003677">
    <property type="term" value="F:DNA binding"/>
    <property type="evidence" value="ECO:0007669"/>
    <property type="project" value="UniProtKB-KW"/>
</dbReference>
<dbReference type="InterPro" id="IPR036390">
    <property type="entry name" value="WH_DNA-bd_sf"/>
</dbReference>
<evidence type="ECO:0000313" key="6">
    <source>
        <dbReference type="Proteomes" id="UP001320159"/>
    </source>
</evidence>
<dbReference type="RefSeq" id="WP_230740434.1">
    <property type="nucleotide sequence ID" value="NZ_PGCK01000002.1"/>
</dbReference>
<evidence type="ECO:0000256" key="1">
    <source>
        <dbReference type="ARBA" id="ARBA00023015"/>
    </source>
</evidence>
<dbReference type="Proteomes" id="UP001320159">
    <property type="component" value="Unassembled WGS sequence"/>
</dbReference>
<comment type="caution">
    <text evidence="5">The sequence shown here is derived from an EMBL/GenBank/DDBJ whole genome shotgun (WGS) entry which is preliminary data.</text>
</comment>
<dbReference type="PRINTS" id="PR00778">
    <property type="entry name" value="HTHARSR"/>
</dbReference>
<proteinExistence type="predicted"/>
<dbReference type="PROSITE" id="PS50987">
    <property type="entry name" value="HTH_ARSR_2"/>
    <property type="match status" value="1"/>
</dbReference>
<dbReference type="SMART" id="SM00418">
    <property type="entry name" value="HTH_ARSR"/>
    <property type="match status" value="1"/>
</dbReference>
<feature type="domain" description="HTH arsR-type" evidence="4">
    <location>
        <begin position="22"/>
        <end position="114"/>
    </location>
</feature>
<dbReference type="PANTHER" id="PTHR43132">
    <property type="entry name" value="ARSENICAL RESISTANCE OPERON REPRESSOR ARSR-RELATED"/>
    <property type="match status" value="1"/>
</dbReference>
<sequence>MEDICETPYRISGEVRRELSKIKKSDGKLTSDIFKSLADPARIKIIEALGMQELCVCVLVEVIGLQYSALSYHLKNLKESGLISCEKEGNFLIYKLTEKGKAANQFISLSKKLK</sequence>
<dbReference type="InterPro" id="IPR051011">
    <property type="entry name" value="Metal_resp_trans_reg"/>
</dbReference>
<gene>
    <name evidence="5" type="ORF">CUJ83_02905</name>
</gene>
<reference evidence="5 6" key="1">
    <citation type="submission" date="2017-11" db="EMBL/GenBank/DDBJ databases">
        <title>Isolation and Characterization of Family Methanocellaceae Species from Potential Methane Hydrate Area Offshore Southwestern Taiwan.</title>
        <authorList>
            <person name="Zhang W.-L."/>
            <person name="Chen W.-C."/>
            <person name="Lai M.-C."/>
            <person name="Chen S.-C."/>
        </authorList>
    </citation>
    <scope>NUCLEOTIDE SEQUENCE [LARGE SCALE GENOMIC DNA]</scope>
    <source>
        <strain evidence="5 6">CWC-04</strain>
    </source>
</reference>
<keyword evidence="3" id="KW-0804">Transcription</keyword>
<organism evidence="5 6">
    <name type="scientific">Methanooceanicella nereidis</name>
    <dbReference type="NCBI Taxonomy" id="2052831"/>
    <lineage>
        <taxon>Archaea</taxon>
        <taxon>Methanobacteriati</taxon>
        <taxon>Methanobacteriota</taxon>
        <taxon>Stenosarchaea group</taxon>
        <taxon>Methanomicrobia</taxon>
        <taxon>Methanocellales</taxon>
        <taxon>Methanocellaceae</taxon>
        <taxon>Methanooceanicella</taxon>
    </lineage>
</organism>
<keyword evidence="6" id="KW-1185">Reference proteome</keyword>
<dbReference type="PANTHER" id="PTHR43132:SF2">
    <property type="entry name" value="ARSENICAL RESISTANCE OPERON REPRESSOR ARSR-RELATED"/>
    <property type="match status" value="1"/>
</dbReference>
<dbReference type="InterPro" id="IPR036388">
    <property type="entry name" value="WH-like_DNA-bd_sf"/>
</dbReference>
<protein>
    <submittedName>
        <fullName evidence="5">ArsR family transcriptional regulator</fullName>
    </submittedName>
</protein>
<dbReference type="InterPro" id="IPR011991">
    <property type="entry name" value="ArsR-like_HTH"/>
</dbReference>
<dbReference type="GO" id="GO:0003700">
    <property type="term" value="F:DNA-binding transcription factor activity"/>
    <property type="evidence" value="ECO:0007669"/>
    <property type="project" value="InterPro"/>
</dbReference>
<dbReference type="AlphaFoldDB" id="A0AAP2RC99"/>
<dbReference type="SUPFAM" id="SSF46785">
    <property type="entry name" value="Winged helix' DNA-binding domain"/>
    <property type="match status" value="1"/>
</dbReference>
<evidence type="ECO:0000256" key="2">
    <source>
        <dbReference type="ARBA" id="ARBA00023125"/>
    </source>
</evidence>
<dbReference type="InterPro" id="IPR001845">
    <property type="entry name" value="HTH_ArsR_DNA-bd_dom"/>
</dbReference>
<dbReference type="Gene3D" id="1.10.10.10">
    <property type="entry name" value="Winged helix-like DNA-binding domain superfamily/Winged helix DNA-binding domain"/>
    <property type="match status" value="1"/>
</dbReference>
<evidence type="ECO:0000313" key="5">
    <source>
        <dbReference type="EMBL" id="MCD1293945.1"/>
    </source>
</evidence>
<dbReference type="CDD" id="cd00090">
    <property type="entry name" value="HTH_ARSR"/>
    <property type="match status" value="1"/>
</dbReference>
<keyword evidence="2" id="KW-0238">DNA-binding</keyword>
<dbReference type="Pfam" id="PF01022">
    <property type="entry name" value="HTH_5"/>
    <property type="match status" value="1"/>
</dbReference>
<keyword evidence="1" id="KW-0805">Transcription regulation</keyword>